<dbReference type="GO" id="GO:0008360">
    <property type="term" value="P:regulation of cell shape"/>
    <property type="evidence" value="ECO:0007669"/>
    <property type="project" value="UniProtKB-UniRule"/>
</dbReference>
<evidence type="ECO:0000256" key="8">
    <source>
        <dbReference type="SAM" id="Phobius"/>
    </source>
</evidence>
<comment type="similarity">
    <text evidence="2">Belongs to the YkuD family.</text>
</comment>
<keyword evidence="6 7" id="KW-0961">Cell wall biogenesis/degradation</keyword>
<accession>A0A1M7RYW5</accession>
<keyword evidence="4 7" id="KW-0133">Cell shape</keyword>
<dbReference type="Gene3D" id="2.40.440.10">
    <property type="entry name" value="L,D-transpeptidase catalytic domain-like"/>
    <property type="match status" value="1"/>
</dbReference>
<dbReference type="Pfam" id="PF03734">
    <property type="entry name" value="YkuD"/>
    <property type="match status" value="1"/>
</dbReference>
<dbReference type="STRING" id="1121455.SAMN02745728_00358"/>
<evidence type="ECO:0000256" key="5">
    <source>
        <dbReference type="ARBA" id="ARBA00022984"/>
    </source>
</evidence>
<dbReference type="RefSeq" id="WP_072695884.1">
    <property type="nucleotide sequence ID" value="NZ_FRDI01000002.1"/>
</dbReference>
<protein>
    <submittedName>
        <fullName evidence="10">L,D-transpeptidase catalytic domain</fullName>
    </submittedName>
</protein>
<dbReference type="AlphaFoldDB" id="A0A1M7RYW5"/>
<evidence type="ECO:0000256" key="2">
    <source>
        <dbReference type="ARBA" id="ARBA00005992"/>
    </source>
</evidence>
<evidence type="ECO:0000256" key="1">
    <source>
        <dbReference type="ARBA" id="ARBA00004752"/>
    </source>
</evidence>
<evidence type="ECO:0000256" key="4">
    <source>
        <dbReference type="ARBA" id="ARBA00022960"/>
    </source>
</evidence>
<keyword evidence="3" id="KW-0808">Transferase</keyword>
<keyword evidence="11" id="KW-1185">Reference proteome</keyword>
<dbReference type="InterPro" id="IPR038063">
    <property type="entry name" value="Transpep_catalytic_dom"/>
</dbReference>
<dbReference type="PANTHER" id="PTHR36699:SF1">
    <property type="entry name" value="L,D-TRANSPEPTIDASE YAFK-RELATED"/>
    <property type="match status" value="1"/>
</dbReference>
<keyword evidence="8" id="KW-1133">Transmembrane helix</keyword>
<keyword evidence="5 7" id="KW-0573">Peptidoglycan synthesis</keyword>
<dbReference type="InterPro" id="IPR005490">
    <property type="entry name" value="LD_TPept_cat_dom"/>
</dbReference>
<dbReference type="Proteomes" id="UP000186469">
    <property type="component" value="Unassembled WGS sequence"/>
</dbReference>
<evidence type="ECO:0000256" key="3">
    <source>
        <dbReference type="ARBA" id="ARBA00022679"/>
    </source>
</evidence>
<name>A0A1M7RYW5_9BACT</name>
<evidence type="ECO:0000313" key="10">
    <source>
        <dbReference type="EMBL" id="SHN51529.1"/>
    </source>
</evidence>
<reference evidence="10 11" key="1">
    <citation type="submission" date="2016-12" db="EMBL/GenBank/DDBJ databases">
        <authorList>
            <person name="Song W.-J."/>
            <person name="Kurnit D.M."/>
        </authorList>
    </citation>
    <scope>NUCLEOTIDE SEQUENCE [LARGE SCALE GENOMIC DNA]</scope>
    <source>
        <strain evidence="10 11">DSM 11393</strain>
    </source>
</reference>
<comment type="pathway">
    <text evidence="1 7">Cell wall biogenesis; peptidoglycan biosynthesis.</text>
</comment>
<dbReference type="GO" id="GO:0009252">
    <property type="term" value="P:peptidoglycan biosynthetic process"/>
    <property type="evidence" value="ECO:0007669"/>
    <property type="project" value="UniProtKB-UniPathway"/>
</dbReference>
<dbReference type="GO" id="GO:0004180">
    <property type="term" value="F:carboxypeptidase activity"/>
    <property type="evidence" value="ECO:0007669"/>
    <property type="project" value="UniProtKB-ARBA"/>
</dbReference>
<dbReference type="GO" id="GO:0071555">
    <property type="term" value="P:cell wall organization"/>
    <property type="evidence" value="ECO:0007669"/>
    <property type="project" value="UniProtKB-UniRule"/>
</dbReference>
<feature type="active site" description="Proton donor/acceptor" evidence="7">
    <location>
        <position position="154"/>
    </location>
</feature>
<keyword evidence="8" id="KW-0812">Transmembrane</keyword>
<dbReference type="PROSITE" id="PS52029">
    <property type="entry name" value="LD_TPASE"/>
    <property type="match status" value="1"/>
</dbReference>
<feature type="domain" description="L,D-TPase catalytic" evidence="9">
    <location>
        <begin position="64"/>
        <end position="200"/>
    </location>
</feature>
<feature type="transmembrane region" description="Helical" evidence="8">
    <location>
        <begin position="12"/>
        <end position="33"/>
    </location>
</feature>
<sequence length="201" mass="22596">MGLQHYPKKKRSFPSLFIFCILASIIFGIYYFYTLIAFVPPAVSMDNNQKEYPSGALTAKTIFDRLVVEKKKRLLTAYSKGKVVRIYSIALGANPVGHKQFQGDMKTPEGIYTIDGKNPNSAFYKNLGVSYPNDKDRKFARNKGKSPGGDIKIHGLAPEFAYLGSLHREYDWTYGCIAVTNDEIDELYARTPIGIPIEILP</sequence>
<organism evidence="10 11">
    <name type="scientific">Desulfovibrio litoralis DSM 11393</name>
    <dbReference type="NCBI Taxonomy" id="1121455"/>
    <lineage>
        <taxon>Bacteria</taxon>
        <taxon>Pseudomonadati</taxon>
        <taxon>Thermodesulfobacteriota</taxon>
        <taxon>Desulfovibrionia</taxon>
        <taxon>Desulfovibrionales</taxon>
        <taxon>Desulfovibrionaceae</taxon>
        <taxon>Desulfovibrio</taxon>
    </lineage>
</organism>
<gene>
    <name evidence="10" type="ORF">SAMN02745728_00358</name>
</gene>
<evidence type="ECO:0000256" key="7">
    <source>
        <dbReference type="PROSITE-ProRule" id="PRU01373"/>
    </source>
</evidence>
<feature type="active site" description="Nucleophile" evidence="7">
    <location>
        <position position="176"/>
    </location>
</feature>
<keyword evidence="8" id="KW-0472">Membrane</keyword>
<dbReference type="SUPFAM" id="SSF141523">
    <property type="entry name" value="L,D-transpeptidase catalytic domain-like"/>
    <property type="match status" value="1"/>
</dbReference>
<evidence type="ECO:0000313" key="11">
    <source>
        <dbReference type="Proteomes" id="UP000186469"/>
    </source>
</evidence>
<dbReference type="CDD" id="cd16913">
    <property type="entry name" value="YkuD_like"/>
    <property type="match status" value="1"/>
</dbReference>
<dbReference type="UniPathway" id="UPA00219"/>
<proteinExistence type="inferred from homology"/>
<dbReference type="GO" id="GO:0016740">
    <property type="term" value="F:transferase activity"/>
    <property type="evidence" value="ECO:0007669"/>
    <property type="project" value="UniProtKB-KW"/>
</dbReference>
<dbReference type="PANTHER" id="PTHR36699">
    <property type="entry name" value="LD-TRANSPEPTIDASE"/>
    <property type="match status" value="1"/>
</dbReference>
<evidence type="ECO:0000259" key="9">
    <source>
        <dbReference type="PROSITE" id="PS52029"/>
    </source>
</evidence>
<dbReference type="EMBL" id="FRDI01000002">
    <property type="protein sequence ID" value="SHN51529.1"/>
    <property type="molecule type" value="Genomic_DNA"/>
</dbReference>
<evidence type="ECO:0000256" key="6">
    <source>
        <dbReference type="ARBA" id="ARBA00023316"/>
    </source>
</evidence>